<dbReference type="InterPro" id="IPR003741">
    <property type="entry name" value="LUD_dom"/>
</dbReference>
<feature type="domain" description="LUD" evidence="1">
    <location>
        <begin position="82"/>
        <end position="179"/>
    </location>
</feature>
<proteinExistence type="predicted"/>
<dbReference type="RefSeq" id="WP_127935562.1">
    <property type="nucleotide sequence ID" value="NZ_SAUN01000001.1"/>
</dbReference>
<evidence type="ECO:0000313" key="2">
    <source>
        <dbReference type="EMBL" id="RVX43671.1"/>
    </source>
</evidence>
<keyword evidence="3" id="KW-1185">Reference proteome</keyword>
<dbReference type="SUPFAM" id="SSF100950">
    <property type="entry name" value="NagB/RpiA/CoA transferase-like"/>
    <property type="match status" value="1"/>
</dbReference>
<dbReference type="InterPro" id="IPR024185">
    <property type="entry name" value="FTHF_cligase-like_sf"/>
</dbReference>
<protein>
    <submittedName>
        <fullName evidence="2">L-lactate dehydrogenase complex protein LldG</fullName>
    </submittedName>
</protein>
<dbReference type="Proteomes" id="UP000284824">
    <property type="component" value="Unassembled WGS sequence"/>
</dbReference>
<dbReference type="AlphaFoldDB" id="A0A438MDQ5"/>
<evidence type="ECO:0000259" key="1">
    <source>
        <dbReference type="Pfam" id="PF02589"/>
    </source>
</evidence>
<dbReference type="PANTHER" id="PTHR43682:SF1">
    <property type="entry name" value="LACTATE UTILIZATION PROTEIN C"/>
    <property type="match status" value="1"/>
</dbReference>
<dbReference type="Pfam" id="PF02589">
    <property type="entry name" value="LUD_dom"/>
    <property type="match status" value="1"/>
</dbReference>
<name>A0A438MDQ5_9ACTN</name>
<dbReference type="InterPro" id="IPR037171">
    <property type="entry name" value="NagB/RpiA_transferase-like"/>
</dbReference>
<accession>A0A438MDQ5</accession>
<comment type="caution">
    <text evidence="2">The sequence shown here is derived from an EMBL/GenBank/DDBJ whole genome shotgun (WGS) entry which is preliminary data.</text>
</comment>
<gene>
    <name evidence="2" type="ORF">EDD27_6365</name>
</gene>
<sequence length="181" mass="19454">MSARDEILARIGKAVAGAQDVEIPREYRTTQQVEDLVGLFAERVDDYRAIVHVLPAAEVPAKIDELLTGRRMIRPGGDGWEDLNTADGVVTTCAVAIAETGTIVLDHGPGQGTRAQTLVPDYHLCVVRADQIVSCVPEAIARLDPARPLTWISGPSATSDIELNRVEGVHGPRTLEVVIST</sequence>
<reference evidence="2 3" key="1">
    <citation type="submission" date="2019-01" db="EMBL/GenBank/DDBJ databases">
        <title>Sequencing the genomes of 1000 actinobacteria strains.</title>
        <authorList>
            <person name="Klenk H.-P."/>
        </authorList>
    </citation>
    <scope>NUCLEOTIDE SEQUENCE [LARGE SCALE GENOMIC DNA]</scope>
    <source>
        <strain evidence="2 3">DSM 43925</strain>
    </source>
</reference>
<dbReference type="Gene3D" id="3.40.50.10420">
    <property type="entry name" value="NagB/RpiA/CoA transferase-like"/>
    <property type="match status" value="1"/>
</dbReference>
<organism evidence="2 3">
    <name type="scientific">Nonomuraea polychroma</name>
    <dbReference type="NCBI Taxonomy" id="46176"/>
    <lineage>
        <taxon>Bacteria</taxon>
        <taxon>Bacillati</taxon>
        <taxon>Actinomycetota</taxon>
        <taxon>Actinomycetes</taxon>
        <taxon>Streptosporangiales</taxon>
        <taxon>Streptosporangiaceae</taxon>
        <taxon>Nonomuraea</taxon>
    </lineage>
</organism>
<dbReference type="EMBL" id="SAUN01000001">
    <property type="protein sequence ID" value="RVX43671.1"/>
    <property type="molecule type" value="Genomic_DNA"/>
</dbReference>
<dbReference type="OrthoDB" id="9794187at2"/>
<evidence type="ECO:0000313" key="3">
    <source>
        <dbReference type="Proteomes" id="UP000284824"/>
    </source>
</evidence>
<dbReference type="PANTHER" id="PTHR43682">
    <property type="entry name" value="LACTATE UTILIZATION PROTEIN C"/>
    <property type="match status" value="1"/>
</dbReference>